<feature type="chain" id="PRO_5045188843" evidence="1">
    <location>
        <begin position="21"/>
        <end position="345"/>
    </location>
</feature>
<dbReference type="Pfam" id="PF01963">
    <property type="entry name" value="TraB_PrgY_gumN"/>
    <property type="match status" value="1"/>
</dbReference>
<proteinExistence type="predicted"/>
<keyword evidence="1" id="KW-0732">Signal</keyword>
<evidence type="ECO:0000313" key="3">
    <source>
        <dbReference type="Proteomes" id="UP000829194"/>
    </source>
</evidence>
<evidence type="ECO:0000313" key="2">
    <source>
        <dbReference type="EMBL" id="UNP29611.1"/>
    </source>
</evidence>
<organism evidence="2 3">
    <name type="scientific">Lysobacter gummosus</name>
    <dbReference type="NCBI Taxonomy" id="262324"/>
    <lineage>
        <taxon>Bacteria</taxon>
        <taxon>Pseudomonadati</taxon>
        <taxon>Pseudomonadota</taxon>
        <taxon>Gammaproteobacteria</taxon>
        <taxon>Lysobacterales</taxon>
        <taxon>Lysobacteraceae</taxon>
        <taxon>Lysobacter</taxon>
    </lineage>
</organism>
<sequence>MQGKLLAGLMIAAIAGSAAAQPTSDTAKSSPTPASVADAPSAIVDMDAITVTGVQPGPGLWKFHKGDRVLWILGTLSPLPKNITWVSDDVNAAIAASGVALQGPGLAVTADIGLFGRLSLLPSLFKLRKNPNGTKLQEALPPDLYARWQALKVKYIGKDRTSENWRPVFAANELYQAALEKNGLAESGVIGPVLDKAVKAAGIEKQSTTFTIKIDDPKQTLKDFNASTLDDVQCFCKTLDRLETDLAVMKTRANAWAGGDIDTLRTLPYDDQGLACLSALTDSGFTQKLGIENIQAEMARQWYRTVDDALQEHKVVFAAVPISQLLKSDGVVAKLQAKGYEVESP</sequence>
<dbReference type="Proteomes" id="UP000829194">
    <property type="component" value="Chromosome"/>
</dbReference>
<dbReference type="RefSeq" id="WP_083512814.1">
    <property type="nucleotide sequence ID" value="NZ_CP011131.1"/>
</dbReference>
<dbReference type="CDD" id="cd14788">
    <property type="entry name" value="GumN"/>
    <property type="match status" value="1"/>
</dbReference>
<gene>
    <name evidence="2" type="ORF">MOV92_24690</name>
</gene>
<feature type="signal peptide" evidence="1">
    <location>
        <begin position="1"/>
        <end position="20"/>
    </location>
</feature>
<dbReference type="InterPro" id="IPR002816">
    <property type="entry name" value="TraB/PrgY/GumN_fam"/>
</dbReference>
<name>A0ABY3XAH2_9GAMM</name>
<dbReference type="EMBL" id="CP093547">
    <property type="protein sequence ID" value="UNP29611.1"/>
    <property type="molecule type" value="Genomic_DNA"/>
</dbReference>
<accession>A0ABY3XAH2</accession>
<protein>
    <submittedName>
        <fullName evidence="2">TraB/GumN family protein</fullName>
    </submittedName>
</protein>
<reference evidence="2 3" key="1">
    <citation type="submission" date="2022-03" db="EMBL/GenBank/DDBJ databases">
        <title>Complete genome sequence of Lysobacter capsici VKM B-2533 and Lysobacter gummosus 10.1.1, promising sources of lytic agents.</title>
        <authorList>
            <person name="Tarlachkov S.V."/>
            <person name="Kudryakova I.V."/>
            <person name="Afoshin A.S."/>
            <person name="Leontyevskaya E.A."/>
            <person name="Leontyevskaya N.V."/>
        </authorList>
    </citation>
    <scope>NUCLEOTIDE SEQUENCE [LARGE SCALE GENOMIC DNA]</scope>
    <source>
        <strain evidence="2 3">10.1.1</strain>
    </source>
</reference>
<keyword evidence="3" id="KW-1185">Reference proteome</keyword>
<evidence type="ECO:0000256" key="1">
    <source>
        <dbReference type="SAM" id="SignalP"/>
    </source>
</evidence>